<organism evidence="2 3">
    <name type="scientific">Halobacterium bonnevillei</name>
    <dbReference type="NCBI Taxonomy" id="2692200"/>
    <lineage>
        <taxon>Archaea</taxon>
        <taxon>Methanobacteriati</taxon>
        <taxon>Methanobacteriota</taxon>
        <taxon>Stenosarchaea group</taxon>
        <taxon>Halobacteria</taxon>
        <taxon>Halobacteriales</taxon>
        <taxon>Halobacteriaceae</taxon>
        <taxon>Halobacterium</taxon>
    </lineage>
</organism>
<dbReference type="InterPro" id="IPR016181">
    <property type="entry name" value="Acyl_CoA_acyltransferase"/>
</dbReference>
<dbReference type="RefSeq" id="WP_159526318.1">
    <property type="nucleotide sequence ID" value="NZ_WUUU01000063.1"/>
</dbReference>
<name>A0A6B0SI74_9EURY</name>
<protein>
    <submittedName>
        <fullName evidence="2">GNAT family N-acetyltransferase</fullName>
    </submittedName>
</protein>
<keyword evidence="3" id="KW-1185">Reference proteome</keyword>
<accession>A0A6B0SI74</accession>
<sequence length="118" mass="13567">MLEQTRAYFETEDRRQTAYLLLSPNGRDAVVAFGVIREDGYLTLFTVAPDHRRQGLGTRLMAALTDDYDAITLHTRATNREAIEFCEHTGFSVQRRIEDYYRGGTDALELGFERDRSN</sequence>
<dbReference type="Gene3D" id="3.40.630.30">
    <property type="match status" value="1"/>
</dbReference>
<dbReference type="SUPFAM" id="SSF55729">
    <property type="entry name" value="Acyl-CoA N-acyltransferases (Nat)"/>
    <property type="match status" value="1"/>
</dbReference>
<dbReference type="PROSITE" id="PS51186">
    <property type="entry name" value="GNAT"/>
    <property type="match status" value="1"/>
</dbReference>
<dbReference type="Pfam" id="PF00583">
    <property type="entry name" value="Acetyltransf_1"/>
    <property type="match status" value="1"/>
</dbReference>
<keyword evidence="2" id="KW-0808">Transferase</keyword>
<feature type="domain" description="N-acetyltransferase" evidence="1">
    <location>
        <begin position="1"/>
        <end position="115"/>
    </location>
</feature>
<evidence type="ECO:0000313" key="3">
    <source>
        <dbReference type="Proteomes" id="UP000471521"/>
    </source>
</evidence>
<dbReference type="GO" id="GO:0016747">
    <property type="term" value="F:acyltransferase activity, transferring groups other than amino-acyl groups"/>
    <property type="evidence" value="ECO:0007669"/>
    <property type="project" value="InterPro"/>
</dbReference>
<reference evidence="2 3" key="1">
    <citation type="submission" date="2019-12" db="EMBL/GenBank/DDBJ databases">
        <title>Isolation and characterization of three novel carbon monoxide-oxidizing members of Halobacteria from salione crusts and soils.</title>
        <authorList>
            <person name="Myers M.R."/>
            <person name="King G.M."/>
        </authorList>
    </citation>
    <scope>NUCLEOTIDE SEQUENCE [LARGE SCALE GENOMIC DNA]</scope>
    <source>
        <strain evidence="2 3">PCN9</strain>
    </source>
</reference>
<proteinExistence type="predicted"/>
<dbReference type="Proteomes" id="UP000471521">
    <property type="component" value="Unassembled WGS sequence"/>
</dbReference>
<comment type="caution">
    <text evidence="2">The sequence shown here is derived from an EMBL/GenBank/DDBJ whole genome shotgun (WGS) entry which is preliminary data.</text>
</comment>
<dbReference type="CDD" id="cd04301">
    <property type="entry name" value="NAT_SF"/>
    <property type="match status" value="1"/>
</dbReference>
<dbReference type="InterPro" id="IPR000182">
    <property type="entry name" value="GNAT_dom"/>
</dbReference>
<evidence type="ECO:0000259" key="1">
    <source>
        <dbReference type="PROSITE" id="PS51186"/>
    </source>
</evidence>
<dbReference type="AlphaFoldDB" id="A0A6B0SI74"/>
<gene>
    <name evidence="2" type="ORF">GRX66_09360</name>
</gene>
<dbReference type="EMBL" id="WUUU01000063">
    <property type="protein sequence ID" value="MXR20797.1"/>
    <property type="molecule type" value="Genomic_DNA"/>
</dbReference>
<dbReference type="OrthoDB" id="87545at2157"/>
<evidence type="ECO:0000313" key="2">
    <source>
        <dbReference type="EMBL" id="MXR20797.1"/>
    </source>
</evidence>